<proteinExistence type="predicted"/>
<dbReference type="AlphaFoldDB" id="A0A179F8D9"/>
<evidence type="ECO:0000313" key="1">
    <source>
        <dbReference type="EMBL" id="OAQ61541.1"/>
    </source>
</evidence>
<dbReference type="KEGG" id="pchm:VFPPC_16525"/>
<dbReference type="RefSeq" id="XP_018139245.1">
    <property type="nucleotide sequence ID" value="XM_018294278.1"/>
</dbReference>
<keyword evidence="2" id="KW-1185">Reference proteome</keyword>
<reference evidence="1 2" key="1">
    <citation type="journal article" date="2016" name="PLoS Pathog.">
        <title>Biosynthesis of antibiotic leucinostatins in bio-control fungus Purpureocillium lilacinum and their inhibition on phytophthora revealed by genome mining.</title>
        <authorList>
            <person name="Wang G."/>
            <person name="Liu Z."/>
            <person name="Lin R."/>
            <person name="Li E."/>
            <person name="Mao Z."/>
            <person name="Ling J."/>
            <person name="Yang Y."/>
            <person name="Yin W.B."/>
            <person name="Xie B."/>
        </authorList>
    </citation>
    <scope>NUCLEOTIDE SEQUENCE [LARGE SCALE GENOMIC DNA]</scope>
    <source>
        <strain evidence="1">170</strain>
    </source>
</reference>
<accession>A0A179F8D9</accession>
<organism evidence="1 2">
    <name type="scientific">Pochonia chlamydosporia 170</name>
    <dbReference type="NCBI Taxonomy" id="1380566"/>
    <lineage>
        <taxon>Eukaryota</taxon>
        <taxon>Fungi</taxon>
        <taxon>Dikarya</taxon>
        <taxon>Ascomycota</taxon>
        <taxon>Pezizomycotina</taxon>
        <taxon>Sordariomycetes</taxon>
        <taxon>Hypocreomycetidae</taxon>
        <taxon>Hypocreales</taxon>
        <taxon>Clavicipitaceae</taxon>
        <taxon>Pochonia</taxon>
    </lineage>
</organism>
<dbReference type="GeneID" id="28858272"/>
<protein>
    <submittedName>
        <fullName evidence="1">Uncharacterized protein</fullName>
    </submittedName>
</protein>
<gene>
    <name evidence="1" type="ORF">VFPPC_16525</name>
</gene>
<dbReference type="Proteomes" id="UP000078397">
    <property type="component" value="Unassembled WGS sequence"/>
</dbReference>
<evidence type="ECO:0000313" key="2">
    <source>
        <dbReference type="Proteomes" id="UP000078397"/>
    </source>
</evidence>
<comment type="caution">
    <text evidence="1">The sequence shown here is derived from an EMBL/GenBank/DDBJ whole genome shotgun (WGS) entry which is preliminary data.</text>
</comment>
<dbReference type="EMBL" id="LSBJ02000007">
    <property type="protein sequence ID" value="OAQ61541.1"/>
    <property type="molecule type" value="Genomic_DNA"/>
</dbReference>
<sequence length="124" mass="13661">MEMGDLFLGPFARCCSIKHVLPSFIDGTDSGFDDSVDSVCSWQNERPGLADCWMLRKLGMSNIPLLHSLCILFYSYCATLAQLSPSYLGIWTATRCVSGGKTAGWRGHGQEPQGSRAGINMRMY</sequence>
<name>A0A179F8D9_METCM</name>